<comment type="similarity">
    <text evidence="2">Belongs to the glycosyl hydrolase 8 (cellulase D) family.</text>
</comment>
<keyword evidence="7" id="KW-0624">Polysaccharide degradation</keyword>
<evidence type="ECO:0000256" key="6">
    <source>
        <dbReference type="ARBA" id="ARBA00023295"/>
    </source>
</evidence>
<evidence type="ECO:0000256" key="4">
    <source>
        <dbReference type="ARBA" id="ARBA00022801"/>
    </source>
</evidence>
<evidence type="ECO:0000256" key="3">
    <source>
        <dbReference type="ARBA" id="ARBA00012601"/>
    </source>
</evidence>
<dbReference type="PRINTS" id="PR00735">
    <property type="entry name" value="GLHYDRLASE8"/>
</dbReference>
<dbReference type="InterPro" id="IPR002037">
    <property type="entry name" value="Glyco_hydro_8"/>
</dbReference>
<proteinExistence type="inferred from homology"/>
<keyword evidence="8" id="KW-0858">Xylan degradation</keyword>
<dbReference type="Gene3D" id="1.50.10.10">
    <property type="match status" value="1"/>
</dbReference>
<accession>A0AAE3EIE4</accession>
<comment type="catalytic activity">
    <reaction evidence="1">
        <text>Endohydrolysis of (1-&gt;4)-beta-D-glucosidic linkages in cellulose, lichenin and cereal beta-D-glucans.</text>
        <dbReference type="EC" id="3.2.1.4"/>
    </reaction>
</comment>
<evidence type="ECO:0000256" key="2">
    <source>
        <dbReference type="ARBA" id="ARBA00009209"/>
    </source>
</evidence>
<name>A0AAE3EIE4_9SPIR</name>
<sequence>MKTERRYRNVFAEIGKSEKEIEQRLRCIVDEFFYGPDKVYFTAGCDMGYLEDTGNHDARTEGMSYGMMMCVQLDMKEEFDRIWKWSKTYMFMEEGFNEGYFAWSCATNGVRNSDGPAPDGEEYFALALFFASHRWGDGEGVFAYSHEAKEILRACLHKGSGGRFGTPMWNLGNKQILFVPGSDFTDPSYHLPHFYECFAEWAYEEDREFFAQAAVASREYLSKACHPVSGMNAEYAEFDGSPMSRKLPWTADRHDWFYSDAYRTAANIGLDYEWCKKDEGQRSAVERLQYALGVVNKDNPYRIYEVDGTPLDQSALHPVAILATTAQASLAVEGPLSLRDSNPVKALAAEWVERFWNEPLRTGDRRYYDNCLYLFAFLALSGRYRVWE</sequence>
<evidence type="ECO:0000313" key="9">
    <source>
        <dbReference type="Proteomes" id="UP001198163"/>
    </source>
</evidence>
<dbReference type="SUPFAM" id="SSF48208">
    <property type="entry name" value="Six-hairpin glycosidases"/>
    <property type="match status" value="1"/>
</dbReference>
<keyword evidence="5" id="KW-0136">Cellulose degradation</keyword>
<dbReference type="AlphaFoldDB" id="A0AAE3EIE4"/>
<dbReference type="EMBL" id="JAINWA010000003">
    <property type="protein sequence ID" value="MCD1655042.1"/>
    <property type="molecule type" value="Genomic_DNA"/>
</dbReference>
<dbReference type="InterPro" id="IPR008928">
    <property type="entry name" value="6-hairpin_glycosidase_sf"/>
</dbReference>
<gene>
    <name evidence="8" type="ORF">K7J14_10065</name>
</gene>
<protein>
    <recommendedName>
        <fullName evidence="3">cellulase</fullName>
        <ecNumber evidence="3">3.2.1.4</ecNumber>
    </recommendedName>
</protein>
<keyword evidence="6 8" id="KW-0326">Glycosidase</keyword>
<dbReference type="GO" id="GO:0045493">
    <property type="term" value="P:xylan catabolic process"/>
    <property type="evidence" value="ECO:0007669"/>
    <property type="project" value="UniProtKB-KW"/>
</dbReference>
<evidence type="ECO:0000256" key="5">
    <source>
        <dbReference type="ARBA" id="ARBA00023001"/>
    </source>
</evidence>
<dbReference type="GO" id="GO:0030245">
    <property type="term" value="P:cellulose catabolic process"/>
    <property type="evidence" value="ECO:0007669"/>
    <property type="project" value="UniProtKB-KW"/>
</dbReference>
<reference evidence="8" key="1">
    <citation type="submission" date="2021-08" db="EMBL/GenBank/DDBJ databases">
        <title>Comparative analyses of Brucepasteria parasyntrophica and Teretinema zuelzerae.</title>
        <authorList>
            <person name="Song Y."/>
            <person name="Brune A."/>
        </authorList>
    </citation>
    <scope>NUCLEOTIDE SEQUENCE</scope>
    <source>
        <strain evidence="8">DSM 1903</strain>
    </source>
</reference>
<dbReference type="EC" id="3.2.1.4" evidence="3"/>
<evidence type="ECO:0000256" key="7">
    <source>
        <dbReference type="ARBA" id="ARBA00023326"/>
    </source>
</evidence>
<keyword evidence="4 8" id="KW-0378">Hydrolase</keyword>
<dbReference type="RefSeq" id="WP_230755792.1">
    <property type="nucleotide sequence ID" value="NZ_JAINWA010000003.1"/>
</dbReference>
<dbReference type="GO" id="GO:0008810">
    <property type="term" value="F:cellulase activity"/>
    <property type="evidence" value="ECO:0007669"/>
    <property type="project" value="UniProtKB-EC"/>
</dbReference>
<dbReference type="Pfam" id="PF01270">
    <property type="entry name" value="Glyco_hydro_8"/>
    <property type="match status" value="1"/>
</dbReference>
<organism evidence="8 9">
    <name type="scientific">Teretinema zuelzerae</name>
    <dbReference type="NCBI Taxonomy" id="156"/>
    <lineage>
        <taxon>Bacteria</taxon>
        <taxon>Pseudomonadati</taxon>
        <taxon>Spirochaetota</taxon>
        <taxon>Spirochaetia</taxon>
        <taxon>Spirochaetales</taxon>
        <taxon>Treponemataceae</taxon>
        <taxon>Teretinema</taxon>
    </lineage>
</organism>
<evidence type="ECO:0000313" key="8">
    <source>
        <dbReference type="EMBL" id="MCD1655042.1"/>
    </source>
</evidence>
<dbReference type="InterPro" id="IPR012341">
    <property type="entry name" value="6hp_glycosidase-like_sf"/>
</dbReference>
<keyword evidence="9" id="KW-1185">Reference proteome</keyword>
<comment type="caution">
    <text evidence="8">The sequence shown here is derived from an EMBL/GenBank/DDBJ whole genome shotgun (WGS) entry which is preliminary data.</text>
</comment>
<evidence type="ECO:0000256" key="1">
    <source>
        <dbReference type="ARBA" id="ARBA00000966"/>
    </source>
</evidence>
<keyword evidence="7" id="KW-0119">Carbohydrate metabolism</keyword>
<dbReference type="Proteomes" id="UP001198163">
    <property type="component" value="Unassembled WGS sequence"/>
</dbReference>